<proteinExistence type="predicted"/>
<sequence length="39" mass="4238">MVNMPKITASFSYIIAYLAFCHVIISVFLSLGTSVSKKG</sequence>
<dbReference type="AlphaFoldDB" id="A0AAQ3WAY2"/>
<dbReference type="Proteomes" id="UP000194948">
    <property type="component" value="Chromosome"/>
</dbReference>
<organism evidence="2 3">
    <name type="scientific">Candidatus Enterococcus palustris</name>
    <dbReference type="NCBI Taxonomy" id="1834189"/>
    <lineage>
        <taxon>Bacteria</taxon>
        <taxon>Bacillati</taxon>
        <taxon>Bacillota</taxon>
        <taxon>Bacilli</taxon>
        <taxon>Lactobacillales</taxon>
        <taxon>Enterococcaceae</taxon>
        <taxon>Enterococcus</taxon>
    </lineage>
</organism>
<dbReference type="EMBL" id="CP147244">
    <property type="protein sequence ID" value="WYK00736.1"/>
    <property type="molecule type" value="Genomic_DNA"/>
</dbReference>
<keyword evidence="3" id="KW-1185">Reference proteome</keyword>
<evidence type="ECO:0000256" key="1">
    <source>
        <dbReference type="SAM" id="Phobius"/>
    </source>
</evidence>
<reference evidence="3" key="1">
    <citation type="submission" date="2017-05" db="EMBL/GenBank/DDBJ databases">
        <title>The Genome Sequence of EEnterococcus faecalis 9F2_4866.</title>
        <authorList>
            <consortium name="The Broad Institute Genomics Platform"/>
            <consortium name="The Broad Institute Genomic Center for Infectious Diseases"/>
            <person name="Earl A."/>
            <person name="Manson A."/>
            <person name="Schwartman J."/>
            <person name="Gilmore M."/>
            <person name="Abouelleil A."/>
            <person name="Cao P."/>
            <person name="Chapman S."/>
            <person name="Cusick C."/>
            <person name="Shea T."/>
            <person name="Young S."/>
            <person name="Neafsey D."/>
            <person name="Nusbaum C."/>
            <person name="Birren B."/>
        </authorList>
    </citation>
    <scope>NUCLEOTIDE SEQUENCE [LARGE SCALE GENOMIC DNA]</scope>
    <source>
        <strain evidence="3">7F3_DIV0205</strain>
    </source>
</reference>
<keyword evidence="1" id="KW-1133">Transmembrane helix</keyword>
<keyword evidence="1" id="KW-0812">Transmembrane</keyword>
<protein>
    <submittedName>
        <fullName evidence="2">Uncharacterized protein</fullName>
    </submittedName>
</protein>
<evidence type="ECO:0000313" key="3">
    <source>
        <dbReference type="Proteomes" id="UP000194948"/>
    </source>
</evidence>
<feature type="transmembrane region" description="Helical" evidence="1">
    <location>
        <begin position="12"/>
        <end position="31"/>
    </location>
</feature>
<accession>A0AAQ3WAY2</accession>
<evidence type="ECO:0000313" key="2">
    <source>
        <dbReference type="EMBL" id="WYK00736.1"/>
    </source>
</evidence>
<reference evidence="2 3" key="2">
    <citation type="submission" date="2024-03" db="EMBL/GenBank/DDBJ databases">
        <title>The Genome Sequence of Enterococcus sp. DIV0205d.</title>
        <authorList>
            <consortium name="The Broad Institute Genomics Platform"/>
            <consortium name="The Broad Institute Microbial Omics Core"/>
            <consortium name="The Broad Institute Genomic Center for Infectious Diseases"/>
            <person name="Earl A."/>
            <person name="Manson A."/>
            <person name="Gilmore M."/>
            <person name="Schwartman J."/>
            <person name="Shea T."/>
            <person name="Abouelleil A."/>
            <person name="Cao P."/>
            <person name="Chapman S."/>
            <person name="Cusick C."/>
            <person name="Young S."/>
            <person name="Neafsey D."/>
            <person name="Nusbaum C."/>
            <person name="Birren B."/>
        </authorList>
    </citation>
    <scope>NUCLEOTIDE SEQUENCE [LARGE SCALE GENOMIC DNA]</scope>
    <source>
        <strain evidence="2 3">7F3_DIV0205</strain>
    </source>
</reference>
<keyword evidence="1" id="KW-0472">Membrane</keyword>
<name>A0AAQ3WAY2_9ENTE</name>
<gene>
    <name evidence="2" type="ORF">A5821_001834</name>
</gene>